<gene>
    <name evidence="1" type="ORF">L6452_01148</name>
</gene>
<proteinExistence type="predicted"/>
<evidence type="ECO:0000313" key="2">
    <source>
        <dbReference type="Proteomes" id="UP001055879"/>
    </source>
</evidence>
<accession>A0ACB9FGU9</accession>
<keyword evidence="2" id="KW-1185">Reference proteome</keyword>
<reference evidence="1 2" key="2">
    <citation type="journal article" date="2022" name="Mol. Ecol. Resour.">
        <title>The genomes of chicory, endive, great burdock and yacon provide insights into Asteraceae paleo-polyploidization history and plant inulin production.</title>
        <authorList>
            <person name="Fan W."/>
            <person name="Wang S."/>
            <person name="Wang H."/>
            <person name="Wang A."/>
            <person name="Jiang F."/>
            <person name="Liu H."/>
            <person name="Zhao H."/>
            <person name="Xu D."/>
            <person name="Zhang Y."/>
        </authorList>
    </citation>
    <scope>NUCLEOTIDE SEQUENCE [LARGE SCALE GENOMIC DNA]</scope>
    <source>
        <strain evidence="2">cv. Niubang</strain>
    </source>
</reference>
<dbReference type="EMBL" id="CM042047">
    <property type="protein sequence ID" value="KAI3770028.1"/>
    <property type="molecule type" value="Genomic_DNA"/>
</dbReference>
<sequence length="66" mass="7679">MELNVDEYNEEHSKAVHVEEESSTDKDHNMEEFDSEEDKAISGCRYIAPDDLQRSNEIETCVKLVF</sequence>
<evidence type="ECO:0000313" key="1">
    <source>
        <dbReference type="EMBL" id="KAI3770028.1"/>
    </source>
</evidence>
<dbReference type="Proteomes" id="UP001055879">
    <property type="component" value="Linkage Group LG01"/>
</dbReference>
<protein>
    <submittedName>
        <fullName evidence="1">Uncharacterized protein</fullName>
    </submittedName>
</protein>
<organism evidence="1 2">
    <name type="scientific">Arctium lappa</name>
    <name type="common">Greater burdock</name>
    <name type="synonym">Lappa major</name>
    <dbReference type="NCBI Taxonomy" id="4217"/>
    <lineage>
        <taxon>Eukaryota</taxon>
        <taxon>Viridiplantae</taxon>
        <taxon>Streptophyta</taxon>
        <taxon>Embryophyta</taxon>
        <taxon>Tracheophyta</taxon>
        <taxon>Spermatophyta</taxon>
        <taxon>Magnoliopsida</taxon>
        <taxon>eudicotyledons</taxon>
        <taxon>Gunneridae</taxon>
        <taxon>Pentapetalae</taxon>
        <taxon>asterids</taxon>
        <taxon>campanulids</taxon>
        <taxon>Asterales</taxon>
        <taxon>Asteraceae</taxon>
        <taxon>Carduoideae</taxon>
        <taxon>Cardueae</taxon>
        <taxon>Arctiinae</taxon>
        <taxon>Arctium</taxon>
    </lineage>
</organism>
<reference evidence="2" key="1">
    <citation type="journal article" date="2022" name="Mol. Ecol. Resour.">
        <title>The genomes of chicory, endive, great burdock and yacon provide insights into Asteraceae palaeo-polyploidization history and plant inulin production.</title>
        <authorList>
            <person name="Fan W."/>
            <person name="Wang S."/>
            <person name="Wang H."/>
            <person name="Wang A."/>
            <person name="Jiang F."/>
            <person name="Liu H."/>
            <person name="Zhao H."/>
            <person name="Xu D."/>
            <person name="Zhang Y."/>
        </authorList>
    </citation>
    <scope>NUCLEOTIDE SEQUENCE [LARGE SCALE GENOMIC DNA]</scope>
    <source>
        <strain evidence="2">cv. Niubang</strain>
    </source>
</reference>
<name>A0ACB9FGU9_ARCLA</name>
<comment type="caution">
    <text evidence="1">The sequence shown here is derived from an EMBL/GenBank/DDBJ whole genome shotgun (WGS) entry which is preliminary data.</text>
</comment>